<protein>
    <submittedName>
        <fullName evidence="8">N-6 DNA methylase</fullName>
    </submittedName>
</protein>
<dbReference type="EMBL" id="WIWP01000003">
    <property type="protein sequence ID" value="MQT24890.1"/>
    <property type="molecule type" value="Genomic_DNA"/>
</dbReference>
<dbReference type="InterPro" id="IPR003356">
    <property type="entry name" value="DNA_methylase_A-5"/>
</dbReference>
<dbReference type="GO" id="GO:0032259">
    <property type="term" value="P:methylation"/>
    <property type="evidence" value="ECO:0007669"/>
    <property type="project" value="UniProtKB-KW"/>
</dbReference>
<evidence type="ECO:0000313" key="9">
    <source>
        <dbReference type="EMBL" id="MQU15723.1"/>
    </source>
</evidence>
<reference evidence="10 11" key="1">
    <citation type="submission" date="2019-10" db="EMBL/GenBank/DDBJ databases">
        <title>Evaluation of single-gene subtyping targets for Pseudomonas.</title>
        <authorList>
            <person name="Reichler S.J."/>
            <person name="Orsi R.H."/>
            <person name="Wiedmann M."/>
            <person name="Martin N.H."/>
            <person name="Murphy S.I."/>
        </authorList>
    </citation>
    <scope>NUCLEOTIDE SEQUENCE</scope>
    <source>
        <strain evidence="7 11">FSL R10-0802</strain>
        <strain evidence="9 10">FSL R10-1594</strain>
        <strain evidence="8">FSL R10-2339</strain>
    </source>
</reference>
<dbReference type="SUPFAM" id="SSF53335">
    <property type="entry name" value="S-adenosyl-L-methionine-dependent methyltransferases"/>
    <property type="match status" value="1"/>
</dbReference>
<evidence type="ECO:0000313" key="7">
    <source>
        <dbReference type="EMBL" id="MQT24890.1"/>
    </source>
</evidence>
<organism evidence="8">
    <name type="scientific">Pseudomonas helleri</name>
    <dbReference type="NCBI Taxonomy" id="1608996"/>
    <lineage>
        <taxon>Bacteria</taxon>
        <taxon>Pseudomonadati</taxon>
        <taxon>Pseudomonadota</taxon>
        <taxon>Gammaproteobacteria</taxon>
        <taxon>Pseudomonadales</taxon>
        <taxon>Pseudomonadaceae</taxon>
        <taxon>Pseudomonas</taxon>
    </lineage>
</organism>
<dbReference type="AlphaFoldDB" id="A0A6A7YNB6"/>
<dbReference type="GO" id="GO:0008170">
    <property type="term" value="F:N-methyltransferase activity"/>
    <property type="evidence" value="ECO:0007669"/>
    <property type="project" value="InterPro"/>
</dbReference>
<dbReference type="PRINTS" id="PR00507">
    <property type="entry name" value="N12N6MTFRASE"/>
</dbReference>
<name>A0A6A7YNB6_9PSED</name>
<dbReference type="SUPFAM" id="SSF116734">
    <property type="entry name" value="DNA methylase specificity domain"/>
    <property type="match status" value="1"/>
</dbReference>
<dbReference type="CDD" id="cd02440">
    <property type="entry name" value="AdoMet_MTases"/>
    <property type="match status" value="1"/>
</dbReference>
<dbReference type="InterPro" id="IPR044946">
    <property type="entry name" value="Restrct_endonuc_typeI_TRD_sf"/>
</dbReference>
<evidence type="ECO:0000313" key="8">
    <source>
        <dbReference type="EMBL" id="MQT78452.1"/>
    </source>
</evidence>
<dbReference type="GO" id="GO:0003677">
    <property type="term" value="F:DNA binding"/>
    <property type="evidence" value="ECO:0007669"/>
    <property type="project" value="UniProtKB-KW"/>
</dbReference>
<evidence type="ECO:0000313" key="11">
    <source>
        <dbReference type="Proteomes" id="UP000713985"/>
    </source>
</evidence>
<gene>
    <name evidence="9" type="ORF">GHN41_04565</name>
    <name evidence="8" type="ORF">GHN86_00010</name>
    <name evidence="7" type="ORF">GHN94_03445</name>
</gene>
<dbReference type="PROSITE" id="PS00092">
    <property type="entry name" value="N6_MTASE"/>
    <property type="match status" value="1"/>
</dbReference>
<dbReference type="EMBL" id="WIVT01000003">
    <property type="protein sequence ID" value="MQU15723.1"/>
    <property type="molecule type" value="Genomic_DNA"/>
</dbReference>
<dbReference type="Proteomes" id="UP000713985">
    <property type="component" value="Unassembled WGS sequence"/>
</dbReference>
<dbReference type="RefSeq" id="WP_153385919.1">
    <property type="nucleotide sequence ID" value="NZ_WIVT01000003.1"/>
</dbReference>
<evidence type="ECO:0000259" key="6">
    <source>
        <dbReference type="Pfam" id="PF02384"/>
    </source>
</evidence>
<evidence type="ECO:0000256" key="4">
    <source>
        <dbReference type="ARBA" id="ARBA00022747"/>
    </source>
</evidence>
<comment type="similarity">
    <text evidence="1">Belongs to the N(4)/N(6)-methyltransferase family.</text>
</comment>
<dbReference type="OrthoDB" id="9784823at2"/>
<dbReference type="GO" id="GO:0009307">
    <property type="term" value="P:DNA restriction-modification system"/>
    <property type="evidence" value="ECO:0007669"/>
    <property type="project" value="UniProtKB-KW"/>
</dbReference>
<keyword evidence="5" id="KW-0238">DNA-binding</keyword>
<dbReference type="InterPro" id="IPR029063">
    <property type="entry name" value="SAM-dependent_MTases_sf"/>
</dbReference>
<comment type="caution">
    <text evidence="8">The sequence shown here is derived from an EMBL/GenBank/DDBJ whole genome shotgun (WGS) entry which is preliminary data.</text>
</comment>
<dbReference type="Gene3D" id="3.40.50.150">
    <property type="entry name" value="Vaccinia Virus protein VP39"/>
    <property type="match status" value="1"/>
</dbReference>
<feature type="domain" description="DNA methylase adenine-specific" evidence="6">
    <location>
        <begin position="80"/>
        <end position="209"/>
    </location>
</feature>
<dbReference type="Gene3D" id="3.90.220.20">
    <property type="entry name" value="DNA methylase specificity domains"/>
    <property type="match status" value="1"/>
</dbReference>
<proteinExistence type="inferred from homology"/>
<keyword evidence="4" id="KW-0680">Restriction system</keyword>
<evidence type="ECO:0000256" key="1">
    <source>
        <dbReference type="ARBA" id="ARBA00006594"/>
    </source>
</evidence>
<keyword evidence="3" id="KW-0808">Transferase</keyword>
<evidence type="ECO:0000313" key="10">
    <source>
        <dbReference type="Proteomes" id="UP000443000"/>
    </source>
</evidence>
<sequence>MSLEQYYTEEGIGERLASMLPPMTPRQCIELSAGEGALLRPIIRKWPRIKVTTCELDPRNVSKLKSSFKGKHYNIDVLSESFESVFLGKFSRFDFAVSNPPFSWRKVSDYDISILEAFGLRDVFSGLRIRSEVLFVLQYLRLMADSACVAFILPELIVCSAAFAKFRSRLLKFCNVIAVAEIGSGAFKGTEAKTYILILKKGESDDSFTYTDVFGVPVTKRQSDFSVGLKELNIGCQPYSDSDGFSIKRGQLSGKACRSLGLPYYHTSGFFDSAIGVVPIPLKSTMITGKKILIATKGDILISRVGSRVVGRAVVVEEREYLVSDCVFRVRLPSSISRNIFLKYWVESCLPRVASQARGTCAKYITVQDLTVYLREFLQSTDENLASATR</sequence>
<dbReference type="InterPro" id="IPR002052">
    <property type="entry name" value="DNA_methylase_N6_adenine_CS"/>
</dbReference>
<evidence type="ECO:0000256" key="2">
    <source>
        <dbReference type="ARBA" id="ARBA00022603"/>
    </source>
</evidence>
<keyword evidence="2 8" id="KW-0489">Methyltransferase</keyword>
<dbReference type="EMBL" id="WIWC01000001">
    <property type="protein sequence ID" value="MQT78452.1"/>
    <property type="molecule type" value="Genomic_DNA"/>
</dbReference>
<keyword evidence="11" id="KW-1185">Reference proteome</keyword>
<dbReference type="Proteomes" id="UP000443000">
    <property type="component" value="Unassembled WGS sequence"/>
</dbReference>
<evidence type="ECO:0000256" key="3">
    <source>
        <dbReference type="ARBA" id="ARBA00022679"/>
    </source>
</evidence>
<evidence type="ECO:0000256" key="5">
    <source>
        <dbReference type="ARBA" id="ARBA00023125"/>
    </source>
</evidence>
<accession>A0A6A7YNB6</accession>
<dbReference type="Pfam" id="PF02384">
    <property type="entry name" value="N6_Mtase"/>
    <property type="match status" value="1"/>
</dbReference>